<organism evidence="5 6">
    <name type="scientific">Operophtera brumata</name>
    <name type="common">Winter moth</name>
    <name type="synonym">Phalaena brumata</name>
    <dbReference type="NCBI Taxonomy" id="104452"/>
    <lineage>
        <taxon>Eukaryota</taxon>
        <taxon>Metazoa</taxon>
        <taxon>Ecdysozoa</taxon>
        <taxon>Arthropoda</taxon>
        <taxon>Hexapoda</taxon>
        <taxon>Insecta</taxon>
        <taxon>Pterygota</taxon>
        <taxon>Neoptera</taxon>
        <taxon>Endopterygota</taxon>
        <taxon>Lepidoptera</taxon>
        <taxon>Glossata</taxon>
        <taxon>Ditrysia</taxon>
        <taxon>Geometroidea</taxon>
        <taxon>Geometridae</taxon>
        <taxon>Larentiinae</taxon>
        <taxon>Operophtera</taxon>
    </lineage>
</organism>
<evidence type="ECO:0000313" key="5">
    <source>
        <dbReference type="EMBL" id="KOB74543.1"/>
    </source>
</evidence>
<sequence>MSQRERRSNAGNRMAKLLDEEEEDDFYKTTYGGFEELEEDNDYVEEREADDVVDSDFDIDENDEPVSDTEVEEKTTRQVGTKAYKDPNRKKKGVSNEDKTKKPVVKKPKEPKEPKPKGEKQEKFDHSLLDSSYAVKSLETQQRIKIRSELKKKKPKKVEEKMPTQEELYHSFAVSFDKKVSDDDDKGSISPLDELNLSDLIKNEDGIGPSTPADVEMTEPKTESGDTEQTERLYDQHPRINIDIIGIDEEIKTIQLIPKHIFNLSLLFYRRPARYIDPITKLPYRSVDAFRIIREAYYQQLEARGDRNDPKVAAWLKWRRANAASSYVQIHIK</sequence>
<dbReference type="InterPro" id="IPR046757">
    <property type="entry name" value="YL1_N"/>
</dbReference>
<feature type="compositionally biased region" description="Basic and acidic residues" evidence="3">
    <location>
        <begin position="94"/>
        <end position="128"/>
    </location>
</feature>
<accession>A0A0L7LG64</accession>
<feature type="region of interest" description="Disordered" evidence="3">
    <location>
        <begin position="200"/>
        <end position="230"/>
    </location>
</feature>
<dbReference type="EMBL" id="JTDY01001206">
    <property type="protein sequence ID" value="KOB74543.1"/>
    <property type="molecule type" value="Genomic_DNA"/>
</dbReference>
<evidence type="ECO:0000256" key="3">
    <source>
        <dbReference type="SAM" id="MobiDB-lite"/>
    </source>
</evidence>
<dbReference type="InterPro" id="IPR013272">
    <property type="entry name" value="Vps72/YL1_C"/>
</dbReference>
<proteinExistence type="inferred from homology"/>
<gene>
    <name evidence="5" type="ORF">OBRU01_09024</name>
</gene>
<evidence type="ECO:0000259" key="4">
    <source>
        <dbReference type="SMART" id="SM00993"/>
    </source>
</evidence>
<evidence type="ECO:0000256" key="2">
    <source>
        <dbReference type="ARBA" id="ARBA00020000"/>
    </source>
</evidence>
<dbReference type="Pfam" id="PF08265">
    <property type="entry name" value="YL1_C"/>
    <property type="match status" value="1"/>
</dbReference>
<feature type="domain" description="Vps72/YL1 C-terminal" evidence="4">
    <location>
        <begin position="263"/>
        <end position="293"/>
    </location>
</feature>
<dbReference type="PANTHER" id="PTHR13275:SF4">
    <property type="entry name" value="VACUOLAR PROTEIN SORTING-ASSOCIATED PROTEIN 72 HOMOLOG"/>
    <property type="match status" value="1"/>
</dbReference>
<feature type="region of interest" description="Disordered" evidence="3">
    <location>
        <begin position="1"/>
        <end position="163"/>
    </location>
</feature>
<evidence type="ECO:0000256" key="1">
    <source>
        <dbReference type="ARBA" id="ARBA00006832"/>
    </source>
</evidence>
<dbReference type="SMART" id="SM00993">
    <property type="entry name" value="YL1_C"/>
    <property type="match status" value="1"/>
</dbReference>
<dbReference type="Proteomes" id="UP000037510">
    <property type="component" value="Unassembled WGS sequence"/>
</dbReference>
<dbReference type="Pfam" id="PF05764">
    <property type="entry name" value="YL1"/>
    <property type="match status" value="1"/>
</dbReference>
<protein>
    <recommendedName>
        <fullName evidence="2">Vacuolar protein sorting-associated protein 72 homolog</fullName>
    </recommendedName>
</protein>
<feature type="compositionally biased region" description="Basic and acidic residues" evidence="3">
    <location>
        <begin position="218"/>
        <end position="230"/>
    </location>
</feature>
<keyword evidence="6" id="KW-1185">Reference proteome</keyword>
<dbReference type="PANTHER" id="PTHR13275">
    <property type="entry name" value="YL-1 PROTEIN TRANSCRIPTION FACTOR-LIKE 1"/>
    <property type="match status" value="1"/>
</dbReference>
<comment type="caution">
    <text evidence="5">The sequence shown here is derived from an EMBL/GenBank/DDBJ whole genome shotgun (WGS) entry which is preliminary data.</text>
</comment>
<comment type="similarity">
    <text evidence="1">Belongs to the VPS72/YL1 family.</text>
</comment>
<dbReference type="AlphaFoldDB" id="A0A0L7LG64"/>
<name>A0A0L7LG64_OPEBR</name>
<dbReference type="GO" id="GO:0005634">
    <property type="term" value="C:nucleus"/>
    <property type="evidence" value="ECO:0007669"/>
    <property type="project" value="TreeGrafter"/>
</dbReference>
<reference evidence="5 6" key="1">
    <citation type="journal article" date="2015" name="Genome Biol. Evol.">
        <title>The genome of winter moth (Operophtera brumata) provides a genomic perspective on sexual dimorphism and phenology.</title>
        <authorList>
            <person name="Derks M.F."/>
            <person name="Smit S."/>
            <person name="Salis L."/>
            <person name="Schijlen E."/>
            <person name="Bossers A."/>
            <person name="Mateman C."/>
            <person name="Pijl A.S."/>
            <person name="de Ridder D."/>
            <person name="Groenen M.A."/>
            <person name="Visser M.E."/>
            <person name="Megens H.J."/>
        </authorList>
    </citation>
    <scope>NUCLEOTIDE SEQUENCE [LARGE SCALE GENOMIC DNA]</scope>
    <source>
        <strain evidence="5">WM2013NL</strain>
        <tissue evidence="5">Head and thorax</tissue>
    </source>
</reference>
<evidence type="ECO:0000313" key="6">
    <source>
        <dbReference type="Proteomes" id="UP000037510"/>
    </source>
</evidence>
<feature type="compositionally biased region" description="Acidic residues" evidence="3">
    <location>
        <begin position="35"/>
        <end position="71"/>
    </location>
</feature>
<dbReference type="STRING" id="104452.A0A0L7LG64"/>